<organism evidence="1">
    <name type="scientific">Myoviridae sp. ctAca11</name>
    <dbReference type="NCBI Taxonomy" id="2825043"/>
    <lineage>
        <taxon>Viruses</taxon>
        <taxon>Duplodnaviria</taxon>
        <taxon>Heunggongvirae</taxon>
        <taxon>Uroviricota</taxon>
        <taxon>Caudoviricetes</taxon>
    </lineage>
</organism>
<evidence type="ECO:0000313" key="1">
    <source>
        <dbReference type="EMBL" id="DAE14704.1"/>
    </source>
</evidence>
<proteinExistence type="predicted"/>
<protein>
    <submittedName>
        <fullName evidence="1">Uncharacterized protein</fullName>
    </submittedName>
</protein>
<name>A0A8S5Q6M0_9CAUD</name>
<reference evidence="1" key="1">
    <citation type="journal article" date="2021" name="Proc. Natl. Acad. Sci. U.S.A.">
        <title>A Catalog of Tens of Thousands of Viruses from Human Metagenomes Reveals Hidden Associations with Chronic Diseases.</title>
        <authorList>
            <person name="Tisza M.J."/>
            <person name="Buck C.B."/>
        </authorList>
    </citation>
    <scope>NUCLEOTIDE SEQUENCE</scope>
    <source>
        <strain evidence="1">CtAca11</strain>
    </source>
</reference>
<sequence length="73" mass="8391">MTQGIKFIETYEHDDYCSQLYDAVSEYESQGYTVEIKPQVEIEADHDEFSGNVKDAKHLYTALVIASDKKARK</sequence>
<accession>A0A8S5Q6M0</accession>
<dbReference type="EMBL" id="BK015590">
    <property type="protein sequence ID" value="DAE14704.1"/>
    <property type="molecule type" value="Genomic_DNA"/>
</dbReference>